<keyword evidence="1" id="KW-0833">Ubl conjugation pathway</keyword>
<dbReference type="EMBL" id="CAJPVJ010003360">
    <property type="protein sequence ID" value="CAG2167458.1"/>
    <property type="molecule type" value="Genomic_DNA"/>
</dbReference>
<evidence type="ECO:0000256" key="1">
    <source>
        <dbReference type="ARBA" id="ARBA00022786"/>
    </source>
</evidence>
<dbReference type="Proteomes" id="UP000728032">
    <property type="component" value="Unassembled WGS sequence"/>
</dbReference>
<feature type="domain" description="Protein zer-1 homolog-like C-terminal" evidence="2">
    <location>
        <begin position="1"/>
        <end position="98"/>
    </location>
</feature>
<accession>A0A7R9LVT5</accession>
<dbReference type="AlphaFoldDB" id="A0A7R9LVT5"/>
<dbReference type="InterPro" id="IPR011989">
    <property type="entry name" value="ARM-like"/>
</dbReference>
<keyword evidence="4" id="KW-1185">Reference proteome</keyword>
<dbReference type="OrthoDB" id="5783533at2759"/>
<reference evidence="3" key="1">
    <citation type="submission" date="2020-11" db="EMBL/GenBank/DDBJ databases">
        <authorList>
            <person name="Tran Van P."/>
        </authorList>
    </citation>
    <scope>NUCLEOTIDE SEQUENCE</scope>
</reference>
<dbReference type="GO" id="GO:0031462">
    <property type="term" value="C:Cul2-RING ubiquitin ligase complex"/>
    <property type="evidence" value="ECO:0007669"/>
    <property type="project" value="TreeGrafter"/>
</dbReference>
<evidence type="ECO:0000313" key="4">
    <source>
        <dbReference type="Proteomes" id="UP000728032"/>
    </source>
</evidence>
<dbReference type="PANTHER" id="PTHR12904:SF22">
    <property type="entry name" value="ZYG-11 FAMILY MEMBER B, CELL CYCLE REGULATOR"/>
    <property type="match status" value="1"/>
</dbReference>
<dbReference type="PANTHER" id="PTHR12904">
    <property type="match status" value="1"/>
</dbReference>
<sequence length="115" mass="13096">MEALLAIVRARLADALHNDIMLKFTLSALWNLTDESPKTCQMFLQKGGLDLYLQVLQRFEGDCAVETKVLGLVNNIAEVEELRHNLLDLHFLRVLRFVANKLSLSITPFPPFPDF</sequence>
<protein>
    <recommendedName>
        <fullName evidence="2">Protein zer-1 homolog-like C-terminal domain-containing protein</fullName>
    </recommendedName>
</protein>
<evidence type="ECO:0000259" key="2">
    <source>
        <dbReference type="Pfam" id="PF22964"/>
    </source>
</evidence>
<name>A0A7R9LVT5_9ACAR</name>
<dbReference type="Gene3D" id="1.25.10.10">
    <property type="entry name" value="Leucine-rich Repeat Variant"/>
    <property type="match status" value="1"/>
</dbReference>
<dbReference type="Pfam" id="PF22964">
    <property type="entry name" value="ZER1-like_2nd"/>
    <property type="match status" value="1"/>
</dbReference>
<dbReference type="InterPro" id="IPR051341">
    <property type="entry name" value="Zyg-11_UBL_adapter"/>
</dbReference>
<gene>
    <name evidence="3" type="ORF">ONB1V03_LOCUS6965</name>
</gene>
<dbReference type="InterPro" id="IPR055142">
    <property type="entry name" value="ZER1-like_C"/>
</dbReference>
<dbReference type="EMBL" id="OC918185">
    <property type="protein sequence ID" value="CAD7648854.1"/>
    <property type="molecule type" value="Genomic_DNA"/>
</dbReference>
<dbReference type="SUPFAM" id="SSF48371">
    <property type="entry name" value="ARM repeat"/>
    <property type="match status" value="1"/>
</dbReference>
<organism evidence="3">
    <name type="scientific">Oppiella nova</name>
    <dbReference type="NCBI Taxonomy" id="334625"/>
    <lineage>
        <taxon>Eukaryota</taxon>
        <taxon>Metazoa</taxon>
        <taxon>Ecdysozoa</taxon>
        <taxon>Arthropoda</taxon>
        <taxon>Chelicerata</taxon>
        <taxon>Arachnida</taxon>
        <taxon>Acari</taxon>
        <taxon>Acariformes</taxon>
        <taxon>Sarcoptiformes</taxon>
        <taxon>Oribatida</taxon>
        <taxon>Brachypylina</taxon>
        <taxon>Oppioidea</taxon>
        <taxon>Oppiidae</taxon>
        <taxon>Oppiella</taxon>
    </lineage>
</organism>
<proteinExistence type="predicted"/>
<evidence type="ECO:0000313" key="3">
    <source>
        <dbReference type="EMBL" id="CAD7648854.1"/>
    </source>
</evidence>
<dbReference type="InterPro" id="IPR016024">
    <property type="entry name" value="ARM-type_fold"/>
</dbReference>